<evidence type="ECO:0000256" key="8">
    <source>
        <dbReference type="ARBA" id="ARBA00022982"/>
    </source>
</evidence>
<comment type="similarity">
    <text evidence="3">Belongs to the alternative oxidase family.</text>
</comment>
<dbReference type="GO" id="GO:0046872">
    <property type="term" value="F:metal ion binding"/>
    <property type="evidence" value="ECO:0007669"/>
    <property type="project" value="UniProtKB-KW"/>
</dbReference>
<gene>
    <name evidence="13" type="ORF">CCAE0312_LOCUS1591</name>
</gene>
<comment type="cofactor">
    <cofactor evidence="1">
        <name>Fe cation</name>
        <dbReference type="ChEBI" id="CHEBI:24875"/>
    </cofactor>
</comment>
<dbReference type="Pfam" id="PF01786">
    <property type="entry name" value="AOX"/>
    <property type="match status" value="1"/>
</dbReference>
<reference evidence="13" key="1">
    <citation type="submission" date="2021-01" db="EMBL/GenBank/DDBJ databases">
        <authorList>
            <person name="Corre E."/>
            <person name="Pelletier E."/>
            <person name="Niang G."/>
            <person name="Scheremetjew M."/>
            <person name="Finn R."/>
            <person name="Kale V."/>
            <person name="Holt S."/>
            <person name="Cochrane G."/>
            <person name="Meng A."/>
            <person name="Brown T."/>
            <person name="Cohen L."/>
        </authorList>
    </citation>
    <scope>NUCLEOTIDE SEQUENCE</scope>
    <source>
        <strain evidence="13">SAG 36.94</strain>
    </source>
</reference>
<keyword evidence="8" id="KW-0249">Electron transport</keyword>
<keyword evidence="4" id="KW-0813">Transport</keyword>
<evidence type="ECO:0000256" key="1">
    <source>
        <dbReference type="ARBA" id="ARBA00001962"/>
    </source>
</evidence>
<keyword evidence="11" id="KW-0408">Iron</keyword>
<evidence type="ECO:0000256" key="10">
    <source>
        <dbReference type="ARBA" id="ARBA00023002"/>
    </source>
</evidence>
<dbReference type="InterPro" id="IPR038659">
    <property type="entry name" value="AOX_sf"/>
</dbReference>
<evidence type="ECO:0000256" key="4">
    <source>
        <dbReference type="ARBA" id="ARBA00022448"/>
    </source>
</evidence>
<keyword evidence="9" id="KW-1133">Transmembrane helix</keyword>
<keyword evidence="5" id="KW-0679">Respiratory chain</keyword>
<proteinExistence type="inferred from homology"/>
<evidence type="ECO:0000256" key="5">
    <source>
        <dbReference type="ARBA" id="ARBA00022660"/>
    </source>
</evidence>
<evidence type="ECO:0000256" key="12">
    <source>
        <dbReference type="ARBA" id="ARBA00023136"/>
    </source>
</evidence>
<evidence type="ECO:0000256" key="6">
    <source>
        <dbReference type="ARBA" id="ARBA00022692"/>
    </source>
</evidence>
<keyword evidence="10" id="KW-0560">Oxidoreductase</keyword>
<keyword evidence="12" id="KW-0472">Membrane</keyword>
<keyword evidence="7" id="KW-0479">Metal-binding</keyword>
<evidence type="ECO:0000313" key="13">
    <source>
        <dbReference type="EMBL" id="CAD9227371.1"/>
    </source>
</evidence>
<keyword evidence="6" id="KW-0812">Transmembrane</keyword>
<evidence type="ECO:0008006" key="14">
    <source>
        <dbReference type="Google" id="ProtNLM"/>
    </source>
</evidence>
<dbReference type="GO" id="GO:0010230">
    <property type="term" value="P:alternative respiration"/>
    <property type="evidence" value="ECO:0007669"/>
    <property type="project" value="TreeGrafter"/>
</dbReference>
<dbReference type="AlphaFoldDB" id="A0A7S1XCA3"/>
<dbReference type="PANTHER" id="PTHR31803">
    <property type="entry name" value="ALTERNATIVE OXIDASE"/>
    <property type="match status" value="1"/>
</dbReference>
<dbReference type="Gene3D" id="1.20.1260.140">
    <property type="entry name" value="Alternative oxidase"/>
    <property type="match status" value="1"/>
</dbReference>
<dbReference type="InterPro" id="IPR002680">
    <property type="entry name" value="AOX"/>
</dbReference>
<accession>A0A7S1XCA3</accession>
<comment type="subcellular location">
    <subcellularLocation>
        <location evidence="2">Membrane</location>
    </subcellularLocation>
</comment>
<name>A0A7S1XCA3_9RHOD</name>
<evidence type="ECO:0000256" key="3">
    <source>
        <dbReference type="ARBA" id="ARBA00008388"/>
    </source>
</evidence>
<evidence type="ECO:0000256" key="2">
    <source>
        <dbReference type="ARBA" id="ARBA00004370"/>
    </source>
</evidence>
<organism evidence="13">
    <name type="scientific">Compsopogon caeruleus</name>
    <dbReference type="NCBI Taxonomy" id="31354"/>
    <lineage>
        <taxon>Eukaryota</taxon>
        <taxon>Rhodophyta</taxon>
        <taxon>Compsopogonophyceae</taxon>
        <taxon>Compsopogonales</taxon>
        <taxon>Compsopogonaceae</taxon>
        <taxon>Compsopogon</taxon>
    </lineage>
</organism>
<dbReference type="GO" id="GO:0009916">
    <property type="term" value="F:alternative oxidase activity"/>
    <property type="evidence" value="ECO:0007669"/>
    <property type="project" value="InterPro"/>
</dbReference>
<sequence length="410" mass="46020">MGLVHMLGVGGRGGGLRGFSKVSSMNLVLIEGGHWGVEGSVSKMVGRMGRVWMDGTRMGQRYMAIGSSSQLRRRGGHGATTSEGLGKGVVTAQHALSTVGSEWVKKGHGSGMTSARLVATTSFTPEDAARRAGVPRAFDWITQEAEELIARAYNRHKALLDKSTNYPEPLSVQQLESKMGPFHYKPKDVVDRVALGLMQVLRVFTHAFFRTKYDHHAVVLETVAAVPGVVGSFHRHLRSLRRMERDHGWIGPLQEESENERMHLLIWMKTCQPTRLERLLVMGAQFAYTAFYTGVYFVSPRSAHRMVGYLEEEAFQAYTSFLEAIDRGDIPNRPAPEIAINYYRLSPDARLRDVVLHVRADEAMHRDMNHHLGDKYFNRDLSSPPSFMGHDLRAQEAIDNDEPADHRRDK</sequence>
<dbReference type="EMBL" id="HBGH01002951">
    <property type="protein sequence ID" value="CAD9227371.1"/>
    <property type="molecule type" value="Transcribed_RNA"/>
</dbReference>
<dbReference type="GO" id="GO:0016020">
    <property type="term" value="C:membrane"/>
    <property type="evidence" value="ECO:0007669"/>
    <property type="project" value="UniProtKB-SubCell"/>
</dbReference>
<protein>
    <recommendedName>
        <fullName evidence="14">Alternative oxidase</fullName>
    </recommendedName>
</protein>
<evidence type="ECO:0000256" key="11">
    <source>
        <dbReference type="ARBA" id="ARBA00023004"/>
    </source>
</evidence>
<dbReference type="PANTHER" id="PTHR31803:SF3">
    <property type="entry name" value="ALTERNATIVE OXIDASE"/>
    <property type="match status" value="1"/>
</dbReference>
<evidence type="ECO:0000256" key="7">
    <source>
        <dbReference type="ARBA" id="ARBA00022723"/>
    </source>
</evidence>
<dbReference type="GO" id="GO:0005739">
    <property type="term" value="C:mitochondrion"/>
    <property type="evidence" value="ECO:0007669"/>
    <property type="project" value="TreeGrafter"/>
</dbReference>
<evidence type="ECO:0000256" key="9">
    <source>
        <dbReference type="ARBA" id="ARBA00022989"/>
    </source>
</evidence>